<comment type="caution">
    <text evidence="12">The sequence shown here is derived from an EMBL/GenBank/DDBJ whole genome shotgun (WGS) entry which is preliminary data.</text>
</comment>
<feature type="repeat" description="Solcar" evidence="9">
    <location>
        <begin position="12"/>
        <end position="97"/>
    </location>
</feature>
<dbReference type="GO" id="GO:1990575">
    <property type="term" value="P:mitochondrial L-ornithine transmembrane transport"/>
    <property type="evidence" value="ECO:0007669"/>
    <property type="project" value="TreeGrafter"/>
</dbReference>
<dbReference type="GO" id="GO:0031966">
    <property type="term" value="C:mitochondrial membrane"/>
    <property type="evidence" value="ECO:0007669"/>
    <property type="project" value="UniProtKB-SubCell"/>
</dbReference>
<organism evidence="12 13">
    <name type="scientific">Oopsacas minuta</name>
    <dbReference type="NCBI Taxonomy" id="111878"/>
    <lineage>
        <taxon>Eukaryota</taxon>
        <taxon>Metazoa</taxon>
        <taxon>Porifera</taxon>
        <taxon>Hexactinellida</taxon>
        <taxon>Hexasterophora</taxon>
        <taxon>Lyssacinosida</taxon>
        <taxon>Leucopsacidae</taxon>
        <taxon>Oopsacas</taxon>
    </lineage>
</organism>
<dbReference type="PRINTS" id="PR00926">
    <property type="entry name" value="MITOCARRIER"/>
</dbReference>
<keyword evidence="6 11" id="KW-1133">Transmembrane helix</keyword>
<dbReference type="InterPro" id="IPR018108">
    <property type="entry name" value="MCP_transmembrane"/>
</dbReference>
<name>A0AAV7K1A8_9METZ</name>
<dbReference type="AlphaFoldDB" id="A0AAV7K1A8"/>
<dbReference type="PANTHER" id="PTHR45624:SF58">
    <property type="entry name" value="CARRIER PROTEIN, PUTATIVE-RELATED"/>
    <property type="match status" value="1"/>
</dbReference>
<evidence type="ECO:0000256" key="2">
    <source>
        <dbReference type="ARBA" id="ARBA00006375"/>
    </source>
</evidence>
<evidence type="ECO:0000256" key="7">
    <source>
        <dbReference type="ARBA" id="ARBA00023128"/>
    </source>
</evidence>
<evidence type="ECO:0000256" key="1">
    <source>
        <dbReference type="ARBA" id="ARBA00004225"/>
    </source>
</evidence>
<dbReference type="InterPro" id="IPR023395">
    <property type="entry name" value="MCP_dom_sf"/>
</dbReference>
<dbReference type="Proteomes" id="UP001165289">
    <property type="component" value="Unassembled WGS sequence"/>
</dbReference>
<dbReference type="FunFam" id="1.50.40.10:FF:000294">
    <property type="entry name" value="Mitochondrial glycine transporter"/>
    <property type="match status" value="1"/>
</dbReference>
<evidence type="ECO:0000256" key="6">
    <source>
        <dbReference type="ARBA" id="ARBA00022989"/>
    </source>
</evidence>
<keyword evidence="7" id="KW-0496">Mitochondrion</keyword>
<dbReference type="SUPFAM" id="SSF103506">
    <property type="entry name" value="Mitochondrial carrier"/>
    <property type="match status" value="1"/>
</dbReference>
<dbReference type="GO" id="GO:0000064">
    <property type="term" value="F:L-ornithine transmembrane transporter activity"/>
    <property type="evidence" value="ECO:0007669"/>
    <property type="project" value="TreeGrafter"/>
</dbReference>
<keyword evidence="4 9" id="KW-0812">Transmembrane</keyword>
<keyword evidence="13" id="KW-1185">Reference proteome</keyword>
<feature type="transmembrane region" description="Helical" evidence="11">
    <location>
        <begin position="192"/>
        <end position="211"/>
    </location>
</feature>
<protein>
    <recommendedName>
        <fullName evidence="14">Mitochondrial carrier protein</fullName>
    </recommendedName>
</protein>
<proteinExistence type="inferred from homology"/>
<dbReference type="PROSITE" id="PS50920">
    <property type="entry name" value="SOLCAR"/>
    <property type="match status" value="2"/>
</dbReference>
<dbReference type="InterPro" id="IPR002067">
    <property type="entry name" value="MCP"/>
</dbReference>
<evidence type="ECO:0008006" key="14">
    <source>
        <dbReference type="Google" id="ProtNLM"/>
    </source>
</evidence>
<evidence type="ECO:0000256" key="8">
    <source>
        <dbReference type="ARBA" id="ARBA00023136"/>
    </source>
</evidence>
<evidence type="ECO:0000256" key="11">
    <source>
        <dbReference type="SAM" id="Phobius"/>
    </source>
</evidence>
<gene>
    <name evidence="12" type="ORF">LOD99_2281</name>
</gene>
<keyword evidence="3 10" id="KW-0813">Transport</keyword>
<evidence type="ECO:0000256" key="5">
    <source>
        <dbReference type="ARBA" id="ARBA00022737"/>
    </source>
</evidence>
<feature type="repeat" description="Solcar" evidence="9">
    <location>
        <begin position="190"/>
        <end position="275"/>
    </location>
</feature>
<dbReference type="EMBL" id="JAKMXF010000210">
    <property type="protein sequence ID" value="KAI6654992.1"/>
    <property type="molecule type" value="Genomic_DNA"/>
</dbReference>
<evidence type="ECO:0000313" key="12">
    <source>
        <dbReference type="EMBL" id="KAI6654992.1"/>
    </source>
</evidence>
<keyword evidence="8 9" id="KW-0472">Membrane</keyword>
<comment type="subcellular location">
    <subcellularLocation>
        <location evidence="1">Mitochondrion membrane</location>
        <topology evidence="1">Multi-pass membrane protein</topology>
    </subcellularLocation>
</comment>
<evidence type="ECO:0000313" key="13">
    <source>
        <dbReference type="Proteomes" id="UP001165289"/>
    </source>
</evidence>
<evidence type="ECO:0000256" key="4">
    <source>
        <dbReference type="ARBA" id="ARBA00022692"/>
    </source>
</evidence>
<evidence type="ECO:0000256" key="9">
    <source>
        <dbReference type="PROSITE-ProRule" id="PRU00282"/>
    </source>
</evidence>
<accession>A0AAV7K1A8</accession>
<dbReference type="Pfam" id="PF00153">
    <property type="entry name" value="Mito_carr"/>
    <property type="match status" value="2"/>
</dbReference>
<dbReference type="InterPro" id="IPR050567">
    <property type="entry name" value="Mitochondrial_Carrier"/>
</dbReference>
<dbReference type="PANTHER" id="PTHR45624">
    <property type="entry name" value="MITOCHONDRIAL BASIC AMINO ACIDS TRANSPORTER-RELATED"/>
    <property type="match status" value="1"/>
</dbReference>
<evidence type="ECO:0000256" key="10">
    <source>
        <dbReference type="RuleBase" id="RU000488"/>
    </source>
</evidence>
<evidence type="ECO:0000256" key="3">
    <source>
        <dbReference type="ARBA" id="ARBA00022448"/>
    </source>
</evidence>
<dbReference type="Gene3D" id="1.50.40.10">
    <property type="entry name" value="Mitochondrial carrier domain"/>
    <property type="match status" value="2"/>
</dbReference>
<reference evidence="12 13" key="1">
    <citation type="journal article" date="2023" name="BMC Biol.">
        <title>The compact genome of the sponge Oopsacas minuta (Hexactinellida) is lacking key metazoan core genes.</title>
        <authorList>
            <person name="Santini S."/>
            <person name="Schenkelaars Q."/>
            <person name="Jourda C."/>
            <person name="Duchesne M."/>
            <person name="Belahbib H."/>
            <person name="Rocher C."/>
            <person name="Selva M."/>
            <person name="Riesgo A."/>
            <person name="Vervoort M."/>
            <person name="Leys S.P."/>
            <person name="Kodjabachian L."/>
            <person name="Le Bivic A."/>
            <person name="Borchiellini C."/>
            <person name="Claverie J.M."/>
            <person name="Renard E."/>
        </authorList>
    </citation>
    <scope>NUCLEOTIDE SEQUENCE [LARGE SCALE GENOMIC DNA]</scope>
    <source>
        <strain evidence="12">SPO-2</strain>
    </source>
</reference>
<keyword evidence="5" id="KW-0677">Repeat</keyword>
<feature type="transmembrane region" description="Helical" evidence="11">
    <location>
        <begin position="159"/>
        <end position="180"/>
    </location>
</feature>
<sequence>MTHNEKRAEWWREGLIGLGVGVLYGTTSVCVGHPFDTIKTKMQAQPGFEKPNMIQSFVKTVKTQGLRGLYRGSLPPLFGSGIYRSAQFAVYEGIYTYLGSNQAWSTYEFPLTGGLQVRVLIAGSLASTVRALIETPLEYAKVRGQTGQKWRFMDLYKGFGVTWIRTIGLMTTYFILIDWGRRNAKGTFETPILGPFFASGLAATAGWWLIWPFETMKSQVQCGYGKNVSLLQRIRLTMRERGGFFALYRGIGPGTIRSFLANGTSMIVMQFAQKKVTDWGIRKM</sequence>
<comment type="similarity">
    <text evidence="2 10">Belongs to the mitochondrial carrier (TC 2.A.29) family.</text>
</comment>